<name>A0A7H0GSC4_9BACT</name>
<evidence type="ECO:0000313" key="1">
    <source>
        <dbReference type="EMBL" id="QNP51190.1"/>
    </source>
</evidence>
<dbReference type="RefSeq" id="WP_187731482.1">
    <property type="nucleotide sequence ID" value="NZ_BMFN01000003.1"/>
</dbReference>
<evidence type="ECO:0000313" key="2">
    <source>
        <dbReference type="Proteomes" id="UP000516093"/>
    </source>
</evidence>
<accession>A0A7H0GSC4</accession>
<keyword evidence="2" id="KW-1185">Reference proteome</keyword>
<sequence>MEPEDEFIENASTLMRFAKEELKQFITWTNPQTSYGKQAGLLVQQLEAISLQMEALRQDYKKQVRKN</sequence>
<gene>
    <name evidence="1" type="ORF">H9L05_13945</name>
</gene>
<dbReference type="Proteomes" id="UP000516093">
    <property type="component" value="Chromosome"/>
</dbReference>
<proteinExistence type="predicted"/>
<organism evidence="1 2">
    <name type="scientific">Hymenobacter qilianensis</name>
    <dbReference type="NCBI Taxonomy" id="1385715"/>
    <lineage>
        <taxon>Bacteria</taxon>
        <taxon>Pseudomonadati</taxon>
        <taxon>Bacteroidota</taxon>
        <taxon>Cytophagia</taxon>
        <taxon>Cytophagales</taxon>
        <taxon>Hymenobacteraceae</taxon>
        <taxon>Hymenobacter</taxon>
    </lineage>
</organism>
<dbReference type="AlphaFoldDB" id="A0A7H0GSC4"/>
<reference evidence="1 2" key="1">
    <citation type="submission" date="2020-08" db="EMBL/GenBank/DDBJ databases">
        <title>Genome sequence of Hymenobacter qilianensis JCM 19763T.</title>
        <authorList>
            <person name="Hyun D.-W."/>
            <person name="Bae J.-W."/>
        </authorList>
    </citation>
    <scope>NUCLEOTIDE SEQUENCE [LARGE SCALE GENOMIC DNA]</scope>
    <source>
        <strain evidence="1 2">JCM 19763</strain>
    </source>
</reference>
<protein>
    <submittedName>
        <fullName evidence="1">Uncharacterized protein</fullName>
    </submittedName>
</protein>
<dbReference type="EMBL" id="CP060784">
    <property type="protein sequence ID" value="QNP51190.1"/>
    <property type="molecule type" value="Genomic_DNA"/>
</dbReference>
<dbReference type="KEGG" id="hqi:H9L05_13945"/>